<dbReference type="GeneID" id="64633703"/>
<dbReference type="OrthoDB" id="3269353at2759"/>
<name>A0A9P7EG60_9AGAM</name>
<protein>
    <submittedName>
        <fullName evidence="2">Uncharacterized protein</fullName>
    </submittedName>
</protein>
<dbReference type="EMBL" id="JABBWG010000008">
    <property type="protein sequence ID" value="KAG1820151.1"/>
    <property type="molecule type" value="Genomic_DNA"/>
</dbReference>
<accession>A0A9P7EG60</accession>
<feature type="region of interest" description="Disordered" evidence="1">
    <location>
        <begin position="1298"/>
        <end position="1346"/>
    </location>
</feature>
<feature type="region of interest" description="Disordered" evidence="1">
    <location>
        <begin position="63"/>
        <end position="94"/>
    </location>
</feature>
<evidence type="ECO:0000313" key="2">
    <source>
        <dbReference type="EMBL" id="KAG1820151.1"/>
    </source>
</evidence>
<dbReference type="Proteomes" id="UP000807769">
    <property type="component" value="Unassembled WGS sequence"/>
</dbReference>
<keyword evidence="3" id="KW-1185">Reference proteome</keyword>
<feature type="compositionally biased region" description="Polar residues" evidence="1">
    <location>
        <begin position="71"/>
        <end position="83"/>
    </location>
</feature>
<evidence type="ECO:0000256" key="1">
    <source>
        <dbReference type="SAM" id="MobiDB-lite"/>
    </source>
</evidence>
<organism evidence="2 3">
    <name type="scientific">Suillus subaureus</name>
    <dbReference type="NCBI Taxonomy" id="48587"/>
    <lineage>
        <taxon>Eukaryota</taxon>
        <taxon>Fungi</taxon>
        <taxon>Dikarya</taxon>
        <taxon>Basidiomycota</taxon>
        <taxon>Agaricomycotina</taxon>
        <taxon>Agaricomycetes</taxon>
        <taxon>Agaricomycetidae</taxon>
        <taxon>Boletales</taxon>
        <taxon>Suillineae</taxon>
        <taxon>Suillaceae</taxon>
        <taxon>Suillus</taxon>
    </lineage>
</organism>
<feature type="compositionally biased region" description="Polar residues" evidence="1">
    <location>
        <begin position="1328"/>
        <end position="1342"/>
    </location>
</feature>
<proteinExistence type="predicted"/>
<gene>
    <name evidence="2" type="ORF">BJ212DRAFT_1478299</name>
</gene>
<feature type="region of interest" description="Disordered" evidence="1">
    <location>
        <begin position="1230"/>
        <end position="1251"/>
    </location>
</feature>
<feature type="compositionally biased region" description="Polar residues" evidence="1">
    <location>
        <begin position="1395"/>
        <end position="1408"/>
    </location>
</feature>
<feature type="compositionally biased region" description="Basic and acidic residues" evidence="1">
    <location>
        <begin position="1298"/>
        <end position="1308"/>
    </location>
</feature>
<sequence>MSQFASHPYYHTMPAIHSSRNNHPLPLSPPETDQESLPVQLPPASLVAGAELEQLTHSALSFPERSRFQSRRTSTLSYQNSGVRDNRDRTPSRASKSLIVVLPPPEFVDHGQLGNVLSMGPRDRLSQGILMPLFPTMYGQLTAIAREFNFPSTVGLCLYHHITENGITMTPRISDDAWQYLLAHLTESRNGSQQLSIGGRIEFDIDPNKARWFDAWLAGTLRDDTIVPAPQSHASILHLHGDSKTTFAEEHIVNEDRWDNQTIQSNSRPITIRHAPKKLSLLDRLDSTALQDSYKASQAISPPPNHVAHQLSPIPQSAVPQTSKAELRRRVNSWRASALLDPASMTESYQPIPDATLGAAAIEATDEYPLEVEAGVQEPLNLADFAWSVTSAGPLSPPLHSPSSSHRLPSVHLDRRMQESVLLTPITATSWGPPDDDWLSDVSSIDRLPSPDIGKRMLESAPLTPATATSWGPADDWRSDVASIDRLPSPDIAHRMLEDTLASPASGAPWHKVWPWFKVRNVSPAMESYSPWAGMSASSSSWFDVTKAVTLPSTTSYNPWAGMPWVQVWPWSELDCAESGVSQSPWAIVPAIRAWPWFDIHASQDKGDLELQLSTSSNPWVGMPWFNVGPWHEVNGAPPNNSMLVSLSRGLKSEYSSLDTYPASYPYFNIYPACAEVNSGLSDARGYPILEIYPAVYPHFNLYPSIACSAISSPKKTAAFQPQKSVVVELAPAYPLFNIYPPLYPYNLNSIYPAPGVELSSSVVLPSSYPWLIIYPSVYPHVNPYPQVSAEVTGPRKAEDEIAQLVQVKLRPQYPVLDICMWSMHVLITGLQLIPPDPAGYPWSLKTVYPPTEVENASEITVRLSSRYPWLDIYTSVYPFVEPYPTLNKTCQSSMSRSQTHYKSECVKVTLATYYPSFDLYPAVYPHFDLYPTLPNIRSRGSQQQESVKDNVDGVSVDLAGTYPYICPYPPAYPHFDLYPHVQIHASRDGKDLTTSKFFASSSTYPFLVIYPAVYPHFDLYPARAAESASRGEDTANGKFSVSAYPFLVIYPDVYPHFNLYPARAAELASREEDMTTGKFSAPAYPFLVVYPDVYPHFNLYPARAAESASQEENITNDKLVVSSSTYPFLVIYPHVYPHFNLYPSRAAELVTREEPKISNVIASSYPYLVIYPSVYPYIDLYPGIPPRAAASGTSTVRMDHGYPVLNVYLAVYPHFDIYPALGTVTQPSQKATDVPVHPLSAKRRRKTHAELHVEVTPSPRLLVARRKSAKTHCQLHAEVFVNGVTWTPSGYVQDLALPDKPHEDTNRGPRRRIPSVHEIMPRLPHSRSVTLSNQQSPTSPSLRERQQHVLHNTPPIPPLRISSPGVPAVSEFPIPTLPPASPTKSRLSQVVRSFGSSIMQGRNLTSTSDDRNERAKSPTRSMFPSFDRRSSMIPPLPPHDPSDLLGRSRSPVRQGAQSLVLQRARAYEQSTSSSRYHSHSVGGTQLPSPSLLPIPDFPPAIDLGLKTDASSLLKNTTP</sequence>
<dbReference type="RefSeq" id="XP_041195422.1">
    <property type="nucleotide sequence ID" value="XM_041339687.1"/>
</dbReference>
<reference evidence="2" key="1">
    <citation type="journal article" date="2020" name="New Phytol.">
        <title>Comparative genomics reveals dynamic genome evolution in host specialist ectomycorrhizal fungi.</title>
        <authorList>
            <person name="Lofgren L.A."/>
            <person name="Nguyen N.H."/>
            <person name="Vilgalys R."/>
            <person name="Ruytinx J."/>
            <person name="Liao H.L."/>
            <person name="Branco S."/>
            <person name="Kuo A."/>
            <person name="LaButti K."/>
            <person name="Lipzen A."/>
            <person name="Andreopoulos W."/>
            <person name="Pangilinan J."/>
            <person name="Riley R."/>
            <person name="Hundley H."/>
            <person name="Na H."/>
            <person name="Barry K."/>
            <person name="Grigoriev I.V."/>
            <person name="Stajich J.E."/>
            <person name="Kennedy P.G."/>
        </authorList>
    </citation>
    <scope>NUCLEOTIDE SEQUENCE</scope>
    <source>
        <strain evidence="2">MN1</strain>
    </source>
</reference>
<feature type="region of interest" description="Disordered" evidence="1">
    <location>
        <begin position="15"/>
        <end position="38"/>
    </location>
</feature>
<comment type="caution">
    <text evidence="2">The sequence shown here is derived from an EMBL/GenBank/DDBJ whole genome shotgun (WGS) entry which is preliminary data.</text>
</comment>
<evidence type="ECO:0000313" key="3">
    <source>
        <dbReference type="Proteomes" id="UP000807769"/>
    </source>
</evidence>
<feature type="region of interest" description="Disordered" evidence="1">
    <location>
        <begin position="1395"/>
        <end position="1494"/>
    </location>
</feature>